<protein>
    <submittedName>
        <fullName evidence="2">Uncharacterized protein</fullName>
    </submittedName>
</protein>
<evidence type="ECO:0000256" key="1">
    <source>
        <dbReference type="SAM" id="MobiDB-lite"/>
    </source>
</evidence>
<evidence type="ECO:0000313" key="2">
    <source>
        <dbReference type="EMBL" id="RMZ42203.1"/>
    </source>
</evidence>
<accession>A0AB74C6B4</accession>
<comment type="caution">
    <text evidence="2">The sequence shown here is derived from an EMBL/GenBank/DDBJ whole genome shotgun (WGS) entry which is preliminary data.</text>
</comment>
<proteinExistence type="predicted"/>
<evidence type="ECO:0000313" key="3">
    <source>
        <dbReference type="Proteomes" id="UP000275480"/>
    </source>
</evidence>
<feature type="region of interest" description="Disordered" evidence="1">
    <location>
        <begin position="1"/>
        <end position="25"/>
    </location>
</feature>
<dbReference type="EMBL" id="QQZZ01000104">
    <property type="protein sequence ID" value="RMZ42203.1"/>
    <property type="molecule type" value="Genomic_DNA"/>
</dbReference>
<dbReference type="AlphaFoldDB" id="A0AB74C6B4"/>
<gene>
    <name evidence="2" type="ORF">CA14_003118</name>
</gene>
<name>A0AB74C6B4_ASPFL</name>
<sequence>MEVQLKPQPEEPLETPAKSSSANTTIGQSHFHAQMYAEGEYFQIPSLKTKAKQYFQNSFMESPTRESFASAIIEVYSGAIAYHGAADRLVRLGAWISCMADGGVCAGRHATDWGTAPATVGAQSVADPLG</sequence>
<dbReference type="Proteomes" id="UP000275480">
    <property type="component" value="Unassembled WGS sequence"/>
</dbReference>
<organism evidence="2 3">
    <name type="scientific">Aspergillus flavus</name>
    <dbReference type="NCBI Taxonomy" id="5059"/>
    <lineage>
        <taxon>Eukaryota</taxon>
        <taxon>Fungi</taxon>
        <taxon>Dikarya</taxon>
        <taxon>Ascomycota</taxon>
        <taxon>Pezizomycotina</taxon>
        <taxon>Eurotiomycetes</taxon>
        <taxon>Eurotiomycetidae</taxon>
        <taxon>Eurotiales</taxon>
        <taxon>Aspergillaceae</taxon>
        <taxon>Aspergillus</taxon>
        <taxon>Aspergillus subgen. Circumdati</taxon>
    </lineage>
</organism>
<reference evidence="2 3" key="1">
    <citation type="submission" date="2018-07" db="EMBL/GenBank/DDBJ databases">
        <title>Identification of spontaneous genetic mutation associated with occurrence of a yellow conidial color mutant of Aspergillus flavus.</title>
        <authorList>
            <person name="Chang P.-K."/>
            <person name="Mack B.M."/>
            <person name="Scharfenstein L."/>
            <person name="Gilbert M.K."/>
        </authorList>
    </citation>
    <scope>NUCLEOTIDE SEQUENCE [LARGE SCALE GENOMIC DNA]</scope>
    <source>
        <strain evidence="2 3">CA14</strain>
    </source>
</reference>